<sequence length="76" mass="8270">MSAPGTSWKLSNWFTKKQPAEAPAATQTPAPAAENGHAEKATKHRKTNSMPVEMELGTIVRPREAVRADEDAARDQ</sequence>
<feature type="region of interest" description="Disordered" evidence="1">
    <location>
        <begin position="1"/>
        <end position="76"/>
    </location>
</feature>
<protein>
    <submittedName>
        <fullName evidence="2">Uncharacterized protein</fullName>
    </submittedName>
</protein>
<organism evidence="2 3">
    <name type="scientific">Chlamydomonas reinhardtii</name>
    <name type="common">Chlamydomonas smithii</name>
    <dbReference type="NCBI Taxonomy" id="3055"/>
    <lineage>
        <taxon>Eukaryota</taxon>
        <taxon>Viridiplantae</taxon>
        <taxon>Chlorophyta</taxon>
        <taxon>core chlorophytes</taxon>
        <taxon>Chlorophyceae</taxon>
        <taxon>CS clade</taxon>
        <taxon>Chlamydomonadales</taxon>
        <taxon>Chlamydomonadaceae</taxon>
        <taxon>Chlamydomonas</taxon>
    </lineage>
</organism>
<evidence type="ECO:0000313" key="3">
    <source>
        <dbReference type="Proteomes" id="UP000006906"/>
    </source>
</evidence>
<accession>A0A2K3DW55</accession>
<dbReference type="EMBL" id="CM008964">
    <property type="protein sequence ID" value="PNW84768.1"/>
    <property type="molecule type" value="Genomic_DNA"/>
</dbReference>
<dbReference type="Proteomes" id="UP000006906">
    <property type="component" value="Chromosome 3"/>
</dbReference>
<feature type="compositionally biased region" description="Low complexity" evidence="1">
    <location>
        <begin position="20"/>
        <end position="34"/>
    </location>
</feature>
<gene>
    <name evidence="2" type="ORF">CHLRE_03g157850v5</name>
</gene>
<evidence type="ECO:0000256" key="1">
    <source>
        <dbReference type="SAM" id="MobiDB-lite"/>
    </source>
</evidence>
<feature type="compositionally biased region" description="Polar residues" evidence="1">
    <location>
        <begin position="1"/>
        <end position="15"/>
    </location>
</feature>
<dbReference type="AlphaFoldDB" id="A0A2K3DW55"/>
<feature type="compositionally biased region" description="Basic and acidic residues" evidence="1">
    <location>
        <begin position="61"/>
        <end position="76"/>
    </location>
</feature>
<dbReference type="Gramene" id="PNW84768">
    <property type="protein sequence ID" value="PNW84768"/>
    <property type="gene ID" value="CHLRE_03g157850v5"/>
</dbReference>
<dbReference type="InParanoid" id="A0A2K3DW55"/>
<dbReference type="GeneID" id="66052757"/>
<reference evidence="2 3" key="1">
    <citation type="journal article" date="2007" name="Science">
        <title>The Chlamydomonas genome reveals the evolution of key animal and plant functions.</title>
        <authorList>
            <person name="Merchant S.S."/>
            <person name="Prochnik S.E."/>
            <person name="Vallon O."/>
            <person name="Harris E.H."/>
            <person name="Karpowicz S.J."/>
            <person name="Witman G.B."/>
            <person name="Terry A."/>
            <person name="Salamov A."/>
            <person name="Fritz-Laylin L.K."/>
            <person name="Marechal-Drouard L."/>
            <person name="Marshall W.F."/>
            <person name="Qu L.H."/>
            <person name="Nelson D.R."/>
            <person name="Sanderfoot A.A."/>
            <person name="Spalding M.H."/>
            <person name="Kapitonov V.V."/>
            <person name="Ren Q."/>
            <person name="Ferris P."/>
            <person name="Lindquist E."/>
            <person name="Shapiro H."/>
            <person name="Lucas S.M."/>
            <person name="Grimwood J."/>
            <person name="Schmutz J."/>
            <person name="Cardol P."/>
            <person name="Cerutti H."/>
            <person name="Chanfreau G."/>
            <person name="Chen C.L."/>
            <person name="Cognat V."/>
            <person name="Croft M.T."/>
            <person name="Dent R."/>
            <person name="Dutcher S."/>
            <person name="Fernandez E."/>
            <person name="Fukuzawa H."/>
            <person name="Gonzalez-Ballester D."/>
            <person name="Gonzalez-Halphen D."/>
            <person name="Hallmann A."/>
            <person name="Hanikenne M."/>
            <person name="Hippler M."/>
            <person name="Inwood W."/>
            <person name="Jabbari K."/>
            <person name="Kalanon M."/>
            <person name="Kuras R."/>
            <person name="Lefebvre P.A."/>
            <person name="Lemaire S.D."/>
            <person name="Lobanov A.V."/>
            <person name="Lohr M."/>
            <person name="Manuell A."/>
            <person name="Meier I."/>
            <person name="Mets L."/>
            <person name="Mittag M."/>
            <person name="Mittelmeier T."/>
            <person name="Moroney J.V."/>
            <person name="Moseley J."/>
            <person name="Napoli C."/>
            <person name="Nedelcu A.M."/>
            <person name="Niyogi K."/>
            <person name="Novoselov S.V."/>
            <person name="Paulsen I.T."/>
            <person name="Pazour G."/>
            <person name="Purton S."/>
            <person name="Ral J.P."/>
            <person name="Riano-Pachon D.M."/>
            <person name="Riekhof W."/>
            <person name="Rymarquis L."/>
            <person name="Schroda M."/>
            <person name="Stern D."/>
            <person name="Umen J."/>
            <person name="Willows R."/>
            <person name="Wilson N."/>
            <person name="Zimmer S.L."/>
            <person name="Allmer J."/>
            <person name="Balk J."/>
            <person name="Bisova K."/>
            <person name="Chen C.J."/>
            <person name="Elias M."/>
            <person name="Gendler K."/>
            <person name="Hauser C."/>
            <person name="Lamb M.R."/>
            <person name="Ledford H."/>
            <person name="Long J.C."/>
            <person name="Minagawa J."/>
            <person name="Page M.D."/>
            <person name="Pan J."/>
            <person name="Pootakham W."/>
            <person name="Roje S."/>
            <person name="Rose A."/>
            <person name="Stahlberg E."/>
            <person name="Terauchi A.M."/>
            <person name="Yang P."/>
            <person name="Ball S."/>
            <person name="Bowler C."/>
            <person name="Dieckmann C.L."/>
            <person name="Gladyshev V.N."/>
            <person name="Green P."/>
            <person name="Jorgensen R."/>
            <person name="Mayfield S."/>
            <person name="Mueller-Roeber B."/>
            <person name="Rajamani S."/>
            <person name="Sayre R.T."/>
            <person name="Brokstein P."/>
            <person name="Dubchak I."/>
            <person name="Goodstein D."/>
            <person name="Hornick L."/>
            <person name="Huang Y.W."/>
            <person name="Jhaveri J."/>
            <person name="Luo Y."/>
            <person name="Martinez D."/>
            <person name="Ngau W.C."/>
            <person name="Otillar B."/>
            <person name="Poliakov A."/>
            <person name="Porter A."/>
            <person name="Szajkowski L."/>
            <person name="Werner G."/>
            <person name="Zhou K."/>
            <person name="Grigoriev I.V."/>
            <person name="Rokhsar D.S."/>
            <person name="Grossman A.R."/>
        </authorList>
    </citation>
    <scope>NUCLEOTIDE SEQUENCE [LARGE SCALE GENOMIC DNA]</scope>
    <source>
        <strain evidence="3">CC-503</strain>
    </source>
</reference>
<keyword evidence="3" id="KW-1185">Reference proteome</keyword>
<evidence type="ECO:0000313" key="2">
    <source>
        <dbReference type="EMBL" id="PNW84768.1"/>
    </source>
</evidence>
<dbReference type="KEGG" id="cre:CHLRE_03g157850v5"/>
<name>A0A2K3DW55_CHLRE</name>
<dbReference type="RefSeq" id="XP_042925766.1">
    <property type="nucleotide sequence ID" value="XM_043060637.1"/>
</dbReference>
<proteinExistence type="predicted"/>